<dbReference type="CDD" id="cd07377">
    <property type="entry name" value="WHTH_GntR"/>
    <property type="match status" value="1"/>
</dbReference>
<dbReference type="InterPro" id="IPR033532">
    <property type="entry name" value="AraR_ligand_bind_dom"/>
</dbReference>
<evidence type="ECO:0000256" key="2">
    <source>
        <dbReference type="ARBA" id="ARBA00023125"/>
    </source>
</evidence>
<dbReference type="Pfam" id="PF13377">
    <property type="entry name" value="Peripla_BP_3"/>
    <property type="match status" value="1"/>
</dbReference>
<accession>A0ABU0KW52</accession>
<dbReference type="CDD" id="cd01541">
    <property type="entry name" value="PBP1_AraR"/>
    <property type="match status" value="1"/>
</dbReference>
<dbReference type="PANTHER" id="PTHR30146:SF150">
    <property type="entry name" value="ARABINOSE METABOLISM TRANSCRIPTIONAL REPRESSOR"/>
    <property type="match status" value="1"/>
</dbReference>
<dbReference type="PRINTS" id="PR00035">
    <property type="entry name" value="HTHGNTR"/>
</dbReference>
<keyword evidence="3" id="KW-0804">Transcription</keyword>
<dbReference type="Pfam" id="PF00392">
    <property type="entry name" value="GntR"/>
    <property type="match status" value="1"/>
</dbReference>
<dbReference type="Proteomes" id="UP001242811">
    <property type="component" value="Unassembled WGS sequence"/>
</dbReference>
<evidence type="ECO:0000259" key="4">
    <source>
        <dbReference type="PROSITE" id="PS50949"/>
    </source>
</evidence>
<dbReference type="InterPro" id="IPR000524">
    <property type="entry name" value="Tscrpt_reg_HTH_GntR"/>
</dbReference>
<keyword evidence="1" id="KW-0805">Transcription regulation</keyword>
<dbReference type="SMART" id="SM00345">
    <property type="entry name" value="HTH_GNTR"/>
    <property type="match status" value="1"/>
</dbReference>
<dbReference type="PROSITE" id="PS50949">
    <property type="entry name" value="HTH_GNTR"/>
    <property type="match status" value="1"/>
</dbReference>
<evidence type="ECO:0000313" key="6">
    <source>
        <dbReference type="Proteomes" id="UP001242811"/>
    </source>
</evidence>
<dbReference type="SUPFAM" id="SSF46785">
    <property type="entry name" value="Winged helix' DNA-binding domain"/>
    <property type="match status" value="1"/>
</dbReference>
<dbReference type="InterPro" id="IPR046335">
    <property type="entry name" value="LacI/GalR-like_sensor"/>
</dbReference>
<protein>
    <submittedName>
        <fullName evidence="5">GntR family transcriptional regulator of arabinose operon</fullName>
    </submittedName>
</protein>
<dbReference type="InterPro" id="IPR036390">
    <property type="entry name" value="WH_DNA-bd_sf"/>
</dbReference>
<name>A0ABU0KW52_9BACL</name>
<dbReference type="Gene3D" id="3.40.50.2300">
    <property type="match status" value="2"/>
</dbReference>
<feature type="domain" description="HTH gntR-type" evidence="4">
    <location>
        <begin position="17"/>
        <end position="85"/>
    </location>
</feature>
<organism evidence="5 6">
    <name type="scientific">Paenibacillus brasilensis</name>
    <dbReference type="NCBI Taxonomy" id="128574"/>
    <lineage>
        <taxon>Bacteria</taxon>
        <taxon>Bacillati</taxon>
        <taxon>Bacillota</taxon>
        <taxon>Bacilli</taxon>
        <taxon>Bacillales</taxon>
        <taxon>Paenibacillaceae</taxon>
        <taxon>Paenibacillus</taxon>
    </lineage>
</organism>
<proteinExistence type="predicted"/>
<dbReference type="SUPFAM" id="SSF53822">
    <property type="entry name" value="Periplasmic binding protein-like I"/>
    <property type="match status" value="1"/>
</dbReference>
<gene>
    <name evidence="5" type="ORF">QOZ95_001821</name>
</gene>
<sequence length="380" mass="43361">MEYERVHDIASTEETMAPKYIQVKQEILSWIHSSKLEPQSQLPSEHEMSEQFAVSRQTVRQALGELVQEGWLFRMQGKGTFVATRDRKQPEDPRTIGVVTTYISDYIFPSIVQGIESKLSRQGYKLLLSSTGNDLEQERQCLEMLLSQPLSGIIIEPTKSGERNPNLNYYLTVENRQIPYLMINARYEEMDAPCLRVDDEKGGFLAAEHLIKLGHRRLAGFFKTDDMQGILRMKGFVAAHRKYGVTLHPNAVTTYRTEEKNELPLQRASELLAMEAEERPTGWVTYNDELAVRLLDIVRSTGLSIPNDLSLVGFDDSFLATATETKLTTIRHPKEELGLRAAETMLSMIEEKGYREEDRQWIIPPELIIRESTGPAPENT</sequence>
<dbReference type="PANTHER" id="PTHR30146">
    <property type="entry name" value="LACI-RELATED TRANSCRIPTIONAL REPRESSOR"/>
    <property type="match status" value="1"/>
</dbReference>
<keyword evidence="2" id="KW-0238">DNA-binding</keyword>
<dbReference type="EMBL" id="JAUSWA010000008">
    <property type="protein sequence ID" value="MDQ0493663.1"/>
    <property type="molecule type" value="Genomic_DNA"/>
</dbReference>
<evidence type="ECO:0000256" key="3">
    <source>
        <dbReference type="ARBA" id="ARBA00023163"/>
    </source>
</evidence>
<comment type="caution">
    <text evidence="5">The sequence shown here is derived from an EMBL/GenBank/DDBJ whole genome shotgun (WGS) entry which is preliminary data.</text>
</comment>
<evidence type="ECO:0000256" key="1">
    <source>
        <dbReference type="ARBA" id="ARBA00023015"/>
    </source>
</evidence>
<evidence type="ECO:0000313" key="5">
    <source>
        <dbReference type="EMBL" id="MDQ0493663.1"/>
    </source>
</evidence>
<dbReference type="InterPro" id="IPR036388">
    <property type="entry name" value="WH-like_DNA-bd_sf"/>
</dbReference>
<dbReference type="Gene3D" id="1.10.10.10">
    <property type="entry name" value="Winged helix-like DNA-binding domain superfamily/Winged helix DNA-binding domain"/>
    <property type="match status" value="1"/>
</dbReference>
<dbReference type="InterPro" id="IPR028082">
    <property type="entry name" value="Peripla_BP_I"/>
</dbReference>
<reference evidence="5 6" key="1">
    <citation type="submission" date="2023-07" db="EMBL/GenBank/DDBJ databases">
        <title>Genomic Encyclopedia of Type Strains, Phase IV (KMG-IV): sequencing the most valuable type-strain genomes for metagenomic binning, comparative biology and taxonomic classification.</title>
        <authorList>
            <person name="Goeker M."/>
        </authorList>
    </citation>
    <scope>NUCLEOTIDE SEQUENCE [LARGE SCALE GENOMIC DNA]</scope>
    <source>
        <strain evidence="5 6">DSM 14914</strain>
    </source>
</reference>
<keyword evidence="6" id="KW-1185">Reference proteome</keyword>